<organism evidence="2 3">
    <name type="scientific">Occultella gossypii</name>
    <dbReference type="NCBI Taxonomy" id="2800820"/>
    <lineage>
        <taxon>Bacteria</taxon>
        <taxon>Bacillati</taxon>
        <taxon>Actinomycetota</taxon>
        <taxon>Actinomycetes</taxon>
        <taxon>Micrococcales</taxon>
        <taxon>Ruaniaceae</taxon>
        <taxon>Occultella</taxon>
    </lineage>
</organism>
<reference evidence="2 3" key="1">
    <citation type="submission" date="2021-04" db="EMBL/GenBank/DDBJ databases">
        <title>Ruania sp. nov., isolated from sandy soil of mangrove forest.</title>
        <authorList>
            <person name="Ge X."/>
            <person name="Huang R."/>
            <person name="Liu W."/>
        </authorList>
    </citation>
    <scope>NUCLEOTIDE SEQUENCE [LARGE SCALE GENOMIC DNA]</scope>
    <source>
        <strain evidence="2 3">N2-46</strain>
    </source>
</reference>
<dbReference type="Gene3D" id="3.40.50.1820">
    <property type="entry name" value="alpha/beta hydrolase"/>
    <property type="match status" value="1"/>
</dbReference>
<proteinExistence type="predicted"/>
<dbReference type="InterPro" id="IPR029058">
    <property type="entry name" value="AB_hydrolase_fold"/>
</dbReference>
<evidence type="ECO:0000313" key="3">
    <source>
        <dbReference type="Proteomes" id="UP000826651"/>
    </source>
</evidence>
<dbReference type="RefSeq" id="WP_223411447.1">
    <property type="nucleotide sequence ID" value="NZ_JAGSHT010000028.1"/>
</dbReference>
<keyword evidence="3" id="KW-1185">Reference proteome</keyword>
<dbReference type="InterPro" id="IPR000073">
    <property type="entry name" value="AB_hydrolase_1"/>
</dbReference>
<dbReference type="GO" id="GO:0016787">
    <property type="term" value="F:hydrolase activity"/>
    <property type="evidence" value="ECO:0007669"/>
    <property type="project" value="UniProtKB-KW"/>
</dbReference>
<dbReference type="SUPFAM" id="SSF53474">
    <property type="entry name" value="alpha/beta-Hydrolases"/>
    <property type="match status" value="1"/>
</dbReference>
<dbReference type="InterPro" id="IPR050266">
    <property type="entry name" value="AB_hydrolase_sf"/>
</dbReference>
<feature type="domain" description="AB hydrolase-1" evidence="1">
    <location>
        <begin position="8"/>
        <end position="229"/>
    </location>
</feature>
<evidence type="ECO:0000259" key="1">
    <source>
        <dbReference type="Pfam" id="PF12697"/>
    </source>
</evidence>
<sequence length="246" mass="25653">MSADLPRILFVHGWGGSARSWDPIRQALSWQRGSAAIDLPGHAGAAGVPTVPGAVASVLAALESDGPAILVGHSLGGQVTALAHVTRPDLVVAEVVIDPAYGHPDGDRAALEEWAGAIEKAPSATVETFVEGAFGPSTPTDVRTAVLDDLHGCDPAAFVTYLRSEYLDPDAIGLESASVGVLARRTRPTLAVYSTATAAAFDRRTGATDILVWPGHGHYLHLEDPARFAGDLRSWLDTLGSIAPSR</sequence>
<name>A0ABS7SHZ3_9MICO</name>
<dbReference type="PANTHER" id="PTHR43798">
    <property type="entry name" value="MONOACYLGLYCEROL LIPASE"/>
    <property type="match status" value="1"/>
</dbReference>
<keyword evidence="2" id="KW-0378">Hydrolase</keyword>
<evidence type="ECO:0000313" key="2">
    <source>
        <dbReference type="EMBL" id="MBZ2199449.1"/>
    </source>
</evidence>
<dbReference type="Proteomes" id="UP000826651">
    <property type="component" value="Unassembled WGS sequence"/>
</dbReference>
<dbReference type="Pfam" id="PF12697">
    <property type="entry name" value="Abhydrolase_6"/>
    <property type="match status" value="1"/>
</dbReference>
<comment type="caution">
    <text evidence="2">The sequence shown here is derived from an EMBL/GenBank/DDBJ whole genome shotgun (WGS) entry which is preliminary data.</text>
</comment>
<dbReference type="EMBL" id="JAGSHT010000028">
    <property type="protein sequence ID" value="MBZ2199449.1"/>
    <property type="molecule type" value="Genomic_DNA"/>
</dbReference>
<protein>
    <submittedName>
        <fullName evidence="2">Alpha/beta hydrolase</fullName>
    </submittedName>
</protein>
<dbReference type="PANTHER" id="PTHR43798:SF33">
    <property type="entry name" value="HYDROLASE, PUTATIVE (AFU_ORTHOLOGUE AFUA_2G14860)-RELATED"/>
    <property type="match status" value="1"/>
</dbReference>
<accession>A0ABS7SHZ3</accession>
<gene>
    <name evidence="2" type="ORF">KCQ71_25120</name>
</gene>